<evidence type="ECO:0000313" key="1">
    <source>
        <dbReference type="EMBL" id="KKL86802.1"/>
    </source>
</evidence>
<name>A0A0F9IHK7_9ZZZZ</name>
<dbReference type="EMBL" id="LAZR01021010">
    <property type="protein sequence ID" value="KKL86802.1"/>
    <property type="molecule type" value="Genomic_DNA"/>
</dbReference>
<accession>A0A0F9IHK7</accession>
<proteinExistence type="predicted"/>
<comment type="caution">
    <text evidence="1">The sequence shown here is derived from an EMBL/GenBank/DDBJ whole genome shotgun (WGS) entry which is preliminary data.</text>
</comment>
<evidence type="ECO:0008006" key="2">
    <source>
        <dbReference type="Google" id="ProtNLM"/>
    </source>
</evidence>
<protein>
    <recommendedName>
        <fullName evidence="2">Ribbon-helix-helix protein CopG domain-containing protein</fullName>
    </recommendedName>
</protein>
<sequence length="60" mass="6913">MVRPKLSAAEKRSHPIFVLLRPRERRAVEKIARVEQKSKGAVLRDAFLEVHGARCRPPVR</sequence>
<reference evidence="1" key="1">
    <citation type="journal article" date="2015" name="Nature">
        <title>Complex archaea that bridge the gap between prokaryotes and eukaryotes.</title>
        <authorList>
            <person name="Spang A."/>
            <person name="Saw J.H."/>
            <person name="Jorgensen S.L."/>
            <person name="Zaremba-Niedzwiedzka K."/>
            <person name="Martijn J."/>
            <person name="Lind A.E."/>
            <person name="van Eijk R."/>
            <person name="Schleper C."/>
            <person name="Guy L."/>
            <person name="Ettema T.J."/>
        </authorList>
    </citation>
    <scope>NUCLEOTIDE SEQUENCE</scope>
</reference>
<gene>
    <name evidence="1" type="ORF">LCGC14_1941070</name>
</gene>
<dbReference type="AlphaFoldDB" id="A0A0F9IHK7"/>
<organism evidence="1">
    <name type="scientific">marine sediment metagenome</name>
    <dbReference type="NCBI Taxonomy" id="412755"/>
    <lineage>
        <taxon>unclassified sequences</taxon>
        <taxon>metagenomes</taxon>
        <taxon>ecological metagenomes</taxon>
    </lineage>
</organism>